<name>A0A0A0KNL1_CUCSA</name>
<dbReference type="Proteomes" id="UP000029981">
    <property type="component" value="Chromosome 6"/>
</dbReference>
<keyword evidence="1" id="KW-0175">Coiled coil</keyword>
<dbReference type="InterPro" id="IPR025422">
    <property type="entry name" value="TGA_domain"/>
</dbReference>
<reference evidence="3 4" key="2">
    <citation type="journal article" date="2009" name="PLoS ONE">
        <title>An integrated genetic and cytogenetic map of the cucumber genome.</title>
        <authorList>
            <person name="Ren Y."/>
            <person name="Zhang Z."/>
            <person name="Liu J."/>
            <person name="Staub J.E."/>
            <person name="Han Y."/>
            <person name="Cheng Z."/>
            <person name="Li X."/>
            <person name="Lu J."/>
            <person name="Miao H."/>
            <person name="Kang H."/>
            <person name="Xie B."/>
            <person name="Gu X."/>
            <person name="Wang X."/>
            <person name="Du Y."/>
            <person name="Jin W."/>
            <person name="Huang S."/>
        </authorList>
    </citation>
    <scope>NUCLEOTIDE SEQUENCE [LARGE SCALE GENOMIC DNA]</scope>
    <source>
        <strain evidence="4">cv. 9930</strain>
    </source>
</reference>
<evidence type="ECO:0000256" key="1">
    <source>
        <dbReference type="SAM" id="Coils"/>
    </source>
</evidence>
<dbReference type="KEGG" id="csv:101218358"/>
<dbReference type="PANTHER" id="PTHR46354">
    <property type="entry name" value="DOG1 DOMAIN-CONTAINING PROTEIN"/>
    <property type="match status" value="1"/>
</dbReference>
<feature type="coiled-coil region" evidence="1">
    <location>
        <begin position="191"/>
        <end position="218"/>
    </location>
</feature>
<accession>A0A0A0KNL1</accession>
<dbReference type="PANTHER" id="PTHR46354:SF7">
    <property type="entry name" value="PROTEIN DOG1-LIKE 1"/>
    <property type="match status" value="1"/>
</dbReference>
<dbReference type="Pfam" id="PF14144">
    <property type="entry name" value="DOG1"/>
    <property type="match status" value="1"/>
</dbReference>
<protein>
    <recommendedName>
        <fullName evidence="2">DOG1 domain-containing protein</fullName>
    </recommendedName>
</protein>
<reference evidence="3 4" key="3">
    <citation type="journal article" date="2010" name="BMC Genomics">
        <title>Transcriptome sequencing and comparative analysis of cucumber flowers with different sex types.</title>
        <authorList>
            <person name="Guo S."/>
            <person name="Zheng Y."/>
            <person name="Joung J.G."/>
            <person name="Liu S."/>
            <person name="Zhang Z."/>
            <person name="Crasta O.R."/>
            <person name="Sobral B.W."/>
            <person name="Xu Y."/>
            <person name="Huang S."/>
            <person name="Fei Z."/>
        </authorList>
    </citation>
    <scope>NUCLEOTIDE SEQUENCE [LARGE SCALE GENOMIC DNA]</scope>
    <source>
        <strain evidence="4">cv. 9930</strain>
    </source>
</reference>
<dbReference type="GO" id="GO:0006351">
    <property type="term" value="P:DNA-templated transcription"/>
    <property type="evidence" value="ECO:0007669"/>
    <property type="project" value="InterPro"/>
</dbReference>
<reference evidence="3 4" key="1">
    <citation type="journal article" date="2009" name="Nat. Genet.">
        <title>The genome of the cucumber, Cucumis sativus L.</title>
        <authorList>
            <person name="Huang S."/>
            <person name="Li R."/>
            <person name="Zhang Z."/>
            <person name="Li L."/>
            <person name="Gu X."/>
            <person name="Fan W."/>
            <person name="Lucas W.J."/>
            <person name="Wang X."/>
            <person name="Xie B."/>
            <person name="Ni P."/>
            <person name="Ren Y."/>
            <person name="Zhu H."/>
            <person name="Li J."/>
            <person name="Lin K."/>
            <person name="Jin W."/>
            <person name="Fei Z."/>
            <person name="Li G."/>
            <person name="Staub J."/>
            <person name="Kilian A."/>
            <person name="van der Vossen E.A."/>
            <person name="Wu Y."/>
            <person name="Guo J."/>
            <person name="He J."/>
            <person name="Jia Z."/>
            <person name="Ren Y."/>
            <person name="Tian G."/>
            <person name="Lu Y."/>
            <person name="Ruan J."/>
            <person name="Qian W."/>
            <person name="Wang M."/>
            <person name="Huang Q."/>
            <person name="Li B."/>
            <person name="Xuan Z."/>
            <person name="Cao J."/>
            <person name="Asan"/>
            <person name="Wu Z."/>
            <person name="Zhang J."/>
            <person name="Cai Q."/>
            <person name="Bai Y."/>
            <person name="Zhao B."/>
            <person name="Han Y."/>
            <person name="Li Y."/>
            <person name="Li X."/>
            <person name="Wang S."/>
            <person name="Shi Q."/>
            <person name="Liu S."/>
            <person name="Cho W.K."/>
            <person name="Kim J.Y."/>
            <person name="Xu Y."/>
            <person name="Heller-Uszynska K."/>
            <person name="Miao H."/>
            <person name="Cheng Z."/>
            <person name="Zhang S."/>
            <person name="Wu J."/>
            <person name="Yang Y."/>
            <person name="Kang H."/>
            <person name="Li M."/>
            <person name="Liang H."/>
            <person name="Ren X."/>
            <person name="Shi Z."/>
            <person name="Wen M."/>
            <person name="Jian M."/>
            <person name="Yang H."/>
            <person name="Zhang G."/>
            <person name="Yang Z."/>
            <person name="Chen R."/>
            <person name="Liu S."/>
            <person name="Li J."/>
            <person name="Ma L."/>
            <person name="Liu H."/>
            <person name="Zhou Y."/>
            <person name="Zhao J."/>
            <person name="Fang X."/>
            <person name="Li G."/>
            <person name="Fang L."/>
            <person name="Li Y."/>
            <person name="Liu D."/>
            <person name="Zheng H."/>
            <person name="Zhang Y."/>
            <person name="Qin N."/>
            <person name="Li Z."/>
            <person name="Yang G."/>
            <person name="Yang S."/>
            <person name="Bolund L."/>
            <person name="Kristiansen K."/>
            <person name="Zheng H."/>
            <person name="Li S."/>
            <person name="Zhang X."/>
            <person name="Yang H."/>
            <person name="Wang J."/>
            <person name="Sun R."/>
            <person name="Zhang B."/>
            <person name="Jiang S."/>
            <person name="Wang J."/>
            <person name="Du Y."/>
            <person name="Li S."/>
        </authorList>
    </citation>
    <scope>NUCLEOTIDE SEQUENCE [LARGE SCALE GENOMIC DNA]</scope>
    <source>
        <strain evidence="4">cv. 9930</strain>
    </source>
</reference>
<dbReference type="OrthoDB" id="1897224at2759"/>
<dbReference type="STRING" id="3659.A0A0A0KNL1"/>
<evidence type="ECO:0000259" key="2">
    <source>
        <dbReference type="PROSITE" id="PS51806"/>
    </source>
</evidence>
<dbReference type="eggNOG" id="ENOG502QW7X">
    <property type="taxonomic scope" value="Eukaryota"/>
</dbReference>
<sequence length="263" mass="30676">MAEKGSTSDQAASERCFLEWMKIQEDSQKELFQALKAIENRPNSNHEETERQLTQLVDKSIEQFQDYIDRRMQLAKNDVSLFFAPVWCSTREASLLWIAGCRPSVFIRLAYSLTGYELETRMAEFLQGMKSMEELAGELTPQQMEQLDSLQMRTIKEEERLTSELARVQEEMADQTVVGIAMRSMKEEGGSEELERALEKQDGEMVRLIQQADKLRIRTLNELTEIFRPLQAVLFLAFSKKLHLSIREWGQRSDRRHGRFRNS</sequence>
<gene>
    <name evidence="3" type="ORF">Csa_6G519630</name>
</gene>
<dbReference type="InterPro" id="IPR051886">
    <property type="entry name" value="Seed_Dev/Stress_Resp_Reg"/>
</dbReference>
<dbReference type="EMBL" id="CM002927">
    <property type="protein sequence ID" value="KGN49311.1"/>
    <property type="molecule type" value="Genomic_DNA"/>
</dbReference>
<evidence type="ECO:0000313" key="4">
    <source>
        <dbReference type="Proteomes" id="UP000029981"/>
    </source>
</evidence>
<dbReference type="OMA" id="CCFKEWM"/>
<dbReference type="GO" id="GO:0043565">
    <property type="term" value="F:sequence-specific DNA binding"/>
    <property type="evidence" value="ECO:0007669"/>
    <property type="project" value="InterPro"/>
</dbReference>
<reference evidence="3 4" key="4">
    <citation type="journal article" date="2011" name="BMC Genomics">
        <title>RNA-Seq improves annotation of protein-coding genes in the cucumber genome.</title>
        <authorList>
            <person name="Li Z."/>
            <person name="Zhang Z."/>
            <person name="Yan P."/>
            <person name="Huang S."/>
            <person name="Fei Z."/>
            <person name="Lin K."/>
        </authorList>
    </citation>
    <scope>NUCLEOTIDE SEQUENCE [LARGE SCALE GENOMIC DNA]</scope>
    <source>
        <strain evidence="4">cv. 9930</strain>
    </source>
</reference>
<dbReference type="AlphaFoldDB" id="A0A0A0KNL1"/>
<keyword evidence="4" id="KW-1185">Reference proteome</keyword>
<dbReference type="Gramene" id="KGN49311">
    <property type="protein sequence ID" value="KGN49311"/>
    <property type="gene ID" value="Csa_6G519630"/>
</dbReference>
<proteinExistence type="predicted"/>
<feature type="domain" description="DOG1" evidence="2">
    <location>
        <begin position="10"/>
        <end position="256"/>
    </location>
</feature>
<dbReference type="PROSITE" id="PS51806">
    <property type="entry name" value="DOG1"/>
    <property type="match status" value="1"/>
</dbReference>
<evidence type="ECO:0000313" key="3">
    <source>
        <dbReference type="EMBL" id="KGN49311.1"/>
    </source>
</evidence>
<organism evidence="3 4">
    <name type="scientific">Cucumis sativus</name>
    <name type="common">Cucumber</name>
    <dbReference type="NCBI Taxonomy" id="3659"/>
    <lineage>
        <taxon>Eukaryota</taxon>
        <taxon>Viridiplantae</taxon>
        <taxon>Streptophyta</taxon>
        <taxon>Embryophyta</taxon>
        <taxon>Tracheophyta</taxon>
        <taxon>Spermatophyta</taxon>
        <taxon>Magnoliopsida</taxon>
        <taxon>eudicotyledons</taxon>
        <taxon>Gunneridae</taxon>
        <taxon>Pentapetalae</taxon>
        <taxon>rosids</taxon>
        <taxon>fabids</taxon>
        <taxon>Cucurbitales</taxon>
        <taxon>Cucurbitaceae</taxon>
        <taxon>Benincaseae</taxon>
        <taxon>Cucumis</taxon>
    </lineage>
</organism>